<feature type="chain" id="PRO_5042145486" evidence="1">
    <location>
        <begin position="25"/>
        <end position="128"/>
    </location>
</feature>
<reference evidence="2 3" key="1">
    <citation type="journal article" date="2015" name="Genome Announc.">
        <title>Draft Genome Sequences of Marine Isolates of Thalassomonas viridans and Thalassomonas actiniarum.</title>
        <authorList>
            <person name="Olonade I."/>
            <person name="van Zyl L.J."/>
            <person name="Trindade M."/>
        </authorList>
    </citation>
    <scope>NUCLEOTIDE SEQUENCE [LARGE SCALE GENOMIC DNA]</scope>
    <source>
        <strain evidence="2 3">XOM25</strain>
    </source>
</reference>
<dbReference type="Proteomes" id="UP000032352">
    <property type="component" value="Chromosome"/>
</dbReference>
<keyword evidence="3" id="KW-1185">Reference proteome</keyword>
<accession>A0AAE9Z540</accession>
<evidence type="ECO:0000313" key="3">
    <source>
        <dbReference type="Proteomes" id="UP000032352"/>
    </source>
</evidence>
<sequence>MKKTSLSLLLAAPLLLGLSGCVVSVGGDRDEGYHISSDYAEREYDNRQAIARLALGSGFTHALNSLGVADFNETYMDNEKKIQVLYYRTHRTKEDGMTTKDECTYLYFVDGLLKETGNGGEFSRNLGH</sequence>
<gene>
    <name evidence="2" type="ORF">SG34_008475</name>
</gene>
<dbReference type="Pfam" id="PF11399">
    <property type="entry name" value="DUF3192"/>
    <property type="match status" value="1"/>
</dbReference>
<feature type="signal peptide" evidence="1">
    <location>
        <begin position="1"/>
        <end position="24"/>
    </location>
</feature>
<proteinExistence type="predicted"/>
<protein>
    <submittedName>
        <fullName evidence="2">DUF3192 domain-containing protein</fullName>
    </submittedName>
</protein>
<dbReference type="PROSITE" id="PS51257">
    <property type="entry name" value="PROKAR_LIPOPROTEIN"/>
    <property type="match status" value="1"/>
</dbReference>
<dbReference type="AlphaFoldDB" id="A0AAE9Z540"/>
<dbReference type="KEGG" id="tvd:SG34_008475"/>
<name>A0AAE9Z540_9GAMM</name>
<evidence type="ECO:0000313" key="2">
    <source>
        <dbReference type="EMBL" id="WDE06911.1"/>
    </source>
</evidence>
<keyword evidence="1" id="KW-0732">Signal</keyword>
<dbReference type="RefSeq" id="WP_044839350.1">
    <property type="nucleotide sequence ID" value="NZ_CP059733.1"/>
</dbReference>
<reference evidence="2 3" key="2">
    <citation type="journal article" date="2022" name="Mar. Drugs">
        <title>Bioassay-Guided Fractionation Leads to the Detection of Cholic Acid Generated by the Rare Thalassomonas sp.</title>
        <authorList>
            <person name="Pheiffer F."/>
            <person name="Schneider Y.K."/>
            <person name="Hansen E.H."/>
            <person name="Andersen J.H."/>
            <person name="Isaksson J."/>
            <person name="Busche T."/>
            <person name="R C."/>
            <person name="Kalinowski J."/>
            <person name="Zyl L.V."/>
            <person name="Trindade M."/>
        </authorList>
    </citation>
    <scope>NUCLEOTIDE SEQUENCE [LARGE SCALE GENOMIC DNA]</scope>
    <source>
        <strain evidence="2 3">XOM25</strain>
    </source>
</reference>
<dbReference type="EMBL" id="CP059733">
    <property type="protein sequence ID" value="WDE06911.1"/>
    <property type="molecule type" value="Genomic_DNA"/>
</dbReference>
<dbReference type="InterPro" id="IPR021534">
    <property type="entry name" value="DUF3192"/>
</dbReference>
<evidence type="ECO:0000256" key="1">
    <source>
        <dbReference type="SAM" id="SignalP"/>
    </source>
</evidence>
<organism evidence="2 3">
    <name type="scientific">Thalassomonas viridans</name>
    <dbReference type="NCBI Taxonomy" id="137584"/>
    <lineage>
        <taxon>Bacteria</taxon>
        <taxon>Pseudomonadati</taxon>
        <taxon>Pseudomonadota</taxon>
        <taxon>Gammaproteobacteria</taxon>
        <taxon>Alteromonadales</taxon>
        <taxon>Colwelliaceae</taxon>
        <taxon>Thalassomonas</taxon>
    </lineage>
</organism>